<dbReference type="InterPro" id="IPR005033">
    <property type="entry name" value="YEATS"/>
</dbReference>
<name>A0A6A6W426_9PEZI</name>
<evidence type="ECO:0000259" key="6">
    <source>
        <dbReference type="PROSITE" id="PS51037"/>
    </source>
</evidence>
<evidence type="ECO:0000256" key="4">
    <source>
        <dbReference type="ARBA" id="ARBA00023242"/>
    </source>
</evidence>
<evidence type="ECO:0000313" key="7">
    <source>
        <dbReference type="EMBL" id="KAF2757688.1"/>
    </source>
</evidence>
<dbReference type="GO" id="GO:0006355">
    <property type="term" value="P:regulation of DNA-templated transcription"/>
    <property type="evidence" value="ECO:0007669"/>
    <property type="project" value="InterPro"/>
</dbReference>
<evidence type="ECO:0000256" key="1">
    <source>
        <dbReference type="ARBA" id="ARBA00022408"/>
    </source>
</evidence>
<dbReference type="RefSeq" id="XP_033600139.1">
    <property type="nucleotide sequence ID" value="XM_033741395.1"/>
</dbReference>
<proteinExistence type="predicted"/>
<dbReference type="PANTHER" id="PTHR47573:SF1">
    <property type="entry name" value="PROTEIN AF-9 HOMOLOG"/>
    <property type="match status" value="1"/>
</dbReference>
<dbReference type="InterPro" id="IPR038704">
    <property type="entry name" value="YEAST_sf"/>
</dbReference>
<dbReference type="GO" id="GO:0000785">
    <property type="term" value="C:chromatin"/>
    <property type="evidence" value="ECO:0007669"/>
    <property type="project" value="UniProtKB-ARBA"/>
</dbReference>
<accession>A0A6A6W426</accession>
<feature type="domain" description="YEATS" evidence="6">
    <location>
        <begin position="9"/>
        <end position="165"/>
    </location>
</feature>
<dbReference type="Gene3D" id="2.60.40.1970">
    <property type="entry name" value="YEATS domain"/>
    <property type="match status" value="1"/>
</dbReference>
<keyword evidence="3" id="KW-0804">Transcription</keyword>
<dbReference type="Pfam" id="PF03366">
    <property type="entry name" value="YEATS"/>
    <property type="match status" value="1"/>
</dbReference>
<dbReference type="PANTHER" id="PTHR47573">
    <property type="entry name" value="PROTEIN AF-9 HOMOLOG"/>
    <property type="match status" value="1"/>
</dbReference>
<organism evidence="7 8">
    <name type="scientific">Pseudovirgaria hyperparasitica</name>
    <dbReference type="NCBI Taxonomy" id="470096"/>
    <lineage>
        <taxon>Eukaryota</taxon>
        <taxon>Fungi</taxon>
        <taxon>Dikarya</taxon>
        <taxon>Ascomycota</taxon>
        <taxon>Pezizomycotina</taxon>
        <taxon>Dothideomycetes</taxon>
        <taxon>Dothideomycetes incertae sedis</taxon>
        <taxon>Acrospermales</taxon>
        <taxon>Acrospermaceae</taxon>
        <taxon>Pseudovirgaria</taxon>
    </lineage>
</organism>
<comment type="subcellular location">
    <subcellularLocation>
        <location evidence="5">Nucleus</location>
    </subcellularLocation>
</comment>
<dbReference type="AlphaFoldDB" id="A0A6A6W426"/>
<dbReference type="PROSITE" id="PS51037">
    <property type="entry name" value="YEATS"/>
    <property type="match status" value="1"/>
</dbReference>
<dbReference type="OrthoDB" id="16041at2759"/>
<evidence type="ECO:0000256" key="3">
    <source>
        <dbReference type="ARBA" id="ARBA00023163"/>
    </source>
</evidence>
<evidence type="ECO:0000256" key="2">
    <source>
        <dbReference type="ARBA" id="ARBA00023015"/>
    </source>
</evidence>
<dbReference type="Proteomes" id="UP000799437">
    <property type="component" value="Unassembled WGS sequence"/>
</dbReference>
<dbReference type="GO" id="GO:0005634">
    <property type="term" value="C:nucleus"/>
    <property type="evidence" value="ECO:0007669"/>
    <property type="project" value="UniProtKB-SubCell"/>
</dbReference>
<reference evidence="7" key="1">
    <citation type="journal article" date="2020" name="Stud. Mycol.">
        <title>101 Dothideomycetes genomes: a test case for predicting lifestyles and emergence of pathogens.</title>
        <authorList>
            <person name="Haridas S."/>
            <person name="Albert R."/>
            <person name="Binder M."/>
            <person name="Bloem J."/>
            <person name="Labutti K."/>
            <person name="Salamov A."/>
            <person name="Andreopoulos B."/>
            <person name="Baker S."/>
            <person name="Barry K."/>
            <person name="Bills G."/>
            <person name="Bluhm B."/>
            <person name="Cannon C."/>
            <person name="Castanera R."/>
            <person name="Culley D."/>
            <person name="Daum C."/>
            <person name="Ezra D."/>
            <person name="Gonzalez J."/>
            <person name="Henrissat B."/>
            <person name="Kuo A."/>
            <person name="Liang C."/>
            <person name="Lipzen A."/>
            <person name="Lutzoni F."/>
            <person name="Magnuson J."/>
            <person name="Mondo S."/>
            <person name="Nolan M."/>
            <person name="Ohm R."/>
            <person name="Pangilinan J."/>
            <person name="Park H.-J."/>
            <person name="Ramirez L."/>
            <person name="Alfaro M."/>
            <person name="Sun H."/>
            <person name="Tritt A."/>
            <person name="Yoshinaga Y."/>
            <person name="Zwiers L.-H."/>
            <person name="Turgeon B."/>
            <person name="Goodwin S."/>
            <person name="Spatafora J."/>
            <person name="Crous P."/>
            <person name="Grigoriev I."/>
        </authorList>
    </citation>
    <scope>NUCLEOTIDE SEQUENCE</scope>
    <source>
        <strain evidence="7">CBS 121739</strain>
    </source>
</reference>
<evidence type="ECO:0000256" key="5">
    <source>
        <dbReference type="PROSITE-ProRule" id="PRU00376"/>
    </source>
</evidence>
<dbReference type="EMBL" id="ML996573">
    <property type="protein sequence ID" value="KAF2757688.1"/>
    <property type="molecule type" value="Genomic_DNA"/>
</dbReference>
<dbReference type="GeneID" id="54482449"/>
<dbReference type="InterPro" id="IPR055129">
    <property type="entry name" value="YEATS_dom"/>
</dbReference>
<evidence type="ECO:0000313" key="8">
    <source>
        <dbReference type="Proteomes" id="UP000799437"/>
    </source>
</evidence>
<gene>
    <name evidence="7" type="ORF">EJ05DRAFT_397540</name>
</gene>
<protein>
    <recommendedName>
        <fullName evidence="1">Protein AF-9 homolog</fullName>
    </recommendedName>
</protein>
<keyword evidence="4 5" id="KW-0539">Nucleus</keyword>
<keyword evidence="8" id="KW-1185">Reference proteome</keyword>
<keyword evidence="2" id="KW-0805">Transcription regulation</keyword>
<sequence>MPAPAGTKRVKGKRITRSFIIGSESWPLDDTNRHEGIPKDHTKGWRVYIKNIEGGPDITTWLQKVQFKIFHSYPNPHRMIDKCKDQCFEVRETGWGGFNIDLRLFFQPVAHEKPQYRLHFLQLEPYGTEADKLEQVEKKMVRSEICEMIEFNEPTEAFFNALTDPKQFDYLSKDKHKGKKGVGTFGLGYSVELAEQTTPTNPYTKELERKQVQTFEAAEKVVERLMIEEKGHTEEMAKRKAALKEEERKVLAELETVRAAKRAAAA</sequence>